<keyword evidence="2" id="KW-1185">Reference proteome</keyword>
<reference evidence="2" key="1">
    <citation type="journal article" date="2019" name="Int. J. Syst. Evol. Microbiol.">
        <title>The Global Catalogue of Microorganisms (GCM) 10K type strain sequencing project: providing services to taxonomists for standard genome sequencing and annotation.</title>
        <authorList>
            <consortium name="The Broad Institute Genomics Platform"/>
            <consortium name="The Broad Institute Genome Sequencing Center for Infectious Disease"/>
            <person name="Wu L."/>
            <person name="Ma J."/>
        </authorList>
    </citation>
    <scope>NUCLEOTIDE SEQUENCE [LARGE SCALE GENOMIC DNA]</scope>
    <source>
        <strain evidence="2">JCM 16722</strain>
    </source>
</reference>
<evidence type="ECO:0008006" key="3">
    <source>
        <dbReference type="Google" id="ProtNLM"/>
    </source>
</evidence>
<organism evidence="1 2">
    <name type="scientific">Sphingobacterium ginsenosidimutans</name>
    <dbReference type="NCBI Taxonomy" id="687845"/>
    <lineage>
        <taxon>Bacteria</taxon>
        <taxon>Pseudomonadati</taxon>
        <taxon>Bacteroidota</taxon>
        <taxon>Sphingobacteriia</taxon>
        <taxon>Sphingobacteriales</taxon>
        <taxon>Sphingobacteriaceae</taxon>
        <taxon>Sphingobacterium</taxon>
    </lineage>
</organism>
<name>A0ABP8A4T7_9SPHI</name>
<protein>
    <recommendedName>
        <fullName evidence="3">DUF4861 domain-containing protein</fullName>
    </recommendedName>
</protein>
<dbReference type="EMBL" id="BAAAZK010000007">
    <property type="protein sequence ID" value="GAA4177878.1"/>
    <property type="molecule type" value="Genomic_DNA"/>
</dbReference>
<sequence length="275" mass="32481">MKSTTTIIAYAFVLMLLISCTRNQSKSISNDEDINLAKIDSKVIDGRIPKPKSIRKQGVQKYIDTLHIPSKYVVTIPLEINERKIDIRLLLAKSEDLLRGKNYTIAEIEEGTSNFLPKSAYRCIEGTIELQHWQTINNGSYYYTYGYYKDKEFRENEFVSRKRMTFRNRDYNFITIIDMDNDGYEDLLILDLASSMRDNDMYQFYKWSEKESKFIFVPDFFDKAAFYGWDKTGKYLITGVSYSRERKLYKNKIVRGKLKTIDQCIEYAVSDKFCW</sequence>
<gene>
    <name evidence="1" type="ORF">GCM10022218_27460</name>
</gene>
<dbReference type="RefSeq" id="WP_257090298.1">
    <property type="nucleotide sequence ID" value="NZ_BAAAZK010000007.1"/>
</dbReference>
<evidence type="ECO:0000313" key="2">
    <source>
        <dbReference type="Proteomes" id="UP001500167"/>
    </source>
</evidence>
<evidence type="ECO:0000313" key="1">
    <source>
        <dbReference type="EMBL" id="GAA4177878.1"/>
    </source>
</evidence>
<comment type="caution">
    <text evidence="1">The sequence shown here is derived from an EMBL/GenBank/DDBJ whole genome shotgun (WGS) entry which is preliminary data.</text>
</comment>
<dbReference type="Proteomes" id="UP001500167">
    <property type="component" value="Unassembled WGS sequence"/>
</dbReference>
<dbReference type="PROSITE" id="PS51257">
    <property type="entry name" value="PROKAR_LIPOPROTEIN"/>
    <property type="match status" value="1"/>
</dbReference>
<proteinExistence type="predicted"/>
<accession>A0ABP8A4T7</accession>